<dbReference type="Proteomes" id="UP001152024">
    <property type="component" value="Unassembled WGS sequence"/>
</dbReference>
<sequence length="69" mass="7550">MRTIRTAKTSGGIYTSKTEVIETATTVSGDDEDEQGEEGEQASEEDDESTPRFRSGELVPSKLVNLTIR</sequence>
<evidence type="ECO:0000313" key="2">
    <source>
        <dbReference type="EMBL" id="KAJ4139730.1"/>
    </source>
</evidence>
<gene>
    <name evidence="2" type="ORF">NW768_001073</name>
</gene>
<feature type="region of interest" description="Disordered" evidence="1">
    <location>
        <begin position="15"/>
        <end position="69"/>
    </location>
</feature>
<reference evidence="2" key="1">
    <citation type="submission" date="2022-09" db="EMBL/GenBank/DDBJ databases">
        <title>Fusarium specimens isolated from Avocado Roots.</title>
        <authorList>
            <person name="Stajich J."/>
            <person name="Roper C."/>
            <person name="Heimlech-Rivalta G."/>
        </authorList>
    </citation>
    <scope>NUCLEOTIDE SEQUENCE</scope>
    <source>
        <strain evidence="2">CF00095</strain>
    </source>
</reference>
<comment type="caution">
    <text evidence="2">The sequence shown here is derived from an EMBL/GenBank/DDBJ whole genome shotgun (WGS) entry which is preliminary data.</text>
</comment>
<proteinExistence type="predicted"/>
<keyword evidence="3" id="KW-1185">Reference proteome</keyword>
<evidence type="ECO:0000256" key="1">
    <source>
        <dbReference type="SAM" id="MobiDB-lite"/>
    </source>
</evidence>
<dbReference type="EMBL" id="JAOQBH010000002">
    <property type="protein sequence ID" value="KAJ4139730.1"/>
    <property type="molecule type" value="Genomic_DNA"/>
</dbReference>
<evidence type="ECO:0000313" key="3">
    <source>
        <dbReference type="Proteomes" id="UP001152024"/>
    </source>
</evidence>
<feature type="compositionally biased region" description="Polar residues" evidence="1">
    <location>
        <begin position="15"/>
        <end position="27"/>
    </location>
</feature>
<organism evidence="2 3">
    <name type="scientific">Fusarium equiseti</name>
    <name type="common">Fusarium scirpi</name>
    <dbReference type="NCBI Taxonomy" id="61235"/>
    <lineage>
        <taxon>Eukaryota</taxon>
        <taxon>Fungi</taxon>
        <taxon>Dikarya</taxon>
        <taxon>Ascomycota</taxon>
        <taxon>Pezizomycotina</taxon>
        <taxon>Sordariomycetes</taxon>
        <taxon>Hypocreomycetidae</taxon>
        <taxon>Hypocreales</taxon>
        <taxon>Nectriaceae</taxon>
        <taxon>Fusarium</taxon>
        <taxon>Fusarium incarnatum-equiseti species complex</taxon>
    </lineage>
</organism>
<feature type="compositionally biased region" description="Acidic residues" evidence="1">
    <location>
        <begin position="29"/>
        <end position="48"/>
    </location>
</feature>
<protein>
    <submittedName>
        <fullName evidence="2">Uncharacterized protein</fullName>
    </submittedName>
</protein>
<name>A0ABQ8RPJ4_FUSEQ</name>
<accession>A0ABQ8RPJ4</accession>